<proteinExistence type="predicted"/>
<dbReference type="GeneID" id="54324666"/>
<dbReference type="AlphaFoldDB" id="A0A5M9M2U1"/>
<dbReference type="EMBL" id="QUQM01000013">
    <property type="protein sequence ID" value="KAA8641362.1"/>
    <property type="molecule type" value="Genomic_DNA"/>
</dbReference>
<reference evidence="2 3" key="1">
    <citation type="submission" date="2019-08" db="EMBL/GenBank/DDBJ databases">
        <title>The genome sequence of a newly discovered highly antifungal drug resistant Aspergillus species, Aspergillus tanneri NIH 1004.</title>
        <authorList>
            <person name="Mounaud S."/>
            <person name="Singh I."/>
            <person name="Joardar V."/>
            <person name="Pakala S."/>
            <person name="Pakala S."/>
            <person name="Venepally P."/>
            <person name="Chung J.K."/>
            <person name="Losada L."/>
            <person name="Nierman W.C."/>
        </authorList>
    </citation>
    <scope>NUCLEOTIDE SEQUENCE [LARGE SCALE GENOMIC DNA]</scope>
    <source>
        <strain evidence="2 3">NIH1004</strain>
    </source>
</reference>
<comment type="caution">
    <text evidence="2">The sequence shown here is derived from an EMBL/GenBank/DDBJ whole genome shotgun (WGS) entry which is preliminary data.</text>
</comment>
<feature type="compositionally biased region" description="Polar residues" evidence="1">
    <location>
        <begin position="79"/>
        <end position="95"/>
    </location>
</feature>
<organism evidence="2 3">
    <name type="scientific">Aspergillus tanneri</name>
    <dbReference type="NCBI Taxonomy" id="1220188"/>
    <lineage>
        <taxon>Eukaryota</taxon>
        <taxon>Fungi</taxon>
        <taxon>Dikarya</taxon>
        <taxon>Ascomycota</taxon>
        <taxon>Pezizomycotina</taxon>
        <taxon>Eurotiomycetes</taxon>
        <taxon>Eurotiomycetidae</taxon>
        <taxon>Eurotiales</taxon>
        <taxon>Aspergillaceae</taxon>
        <taxon>Aspergillus</taxon>
        <taxon>Aspergillus subgen. Circumdati</taxon>
    </lineage>
</organism>
<sequence length="275" mass="31189">MARRYVGQTVRRAAYAVLPRWAASAVKAIIAQCFHSQEASGTKLAYRHQRLRVVGSESLIHETFRGSVPTRSGWLDGESYSQNPRDSTGTPALGSQSLHLELGSRSLSICTSNSKDLVKVAEIVKVQRRIEAALAASHQSTAWRSGAGRYRTDAYARTEVRRARTKPRRGSLYDWERTAYGAGLYIATEISVIRRLRTMSASSQLERHRSDWKNNPQAPLASGRRLRLRSWRVENYHQRCPRCIGVPEWGADRFTGVVDDPCLALRRYQPEDWFE</sequence>
<name>A0A5M9M2U1_9EURO</name>
<evidence type="ECO:0000313" key="2">
    <source>
        <dbReference type="EMBL" id="KAA8641362.1"/>
    </source>
</evidence>
<gene>
    <name evidence="2" type="ORF">ATNIH1004_001964</name>
</gene>
<evidence type="ECO:0000313" key="3">
    <source>
        <dbReference type="Proteomes" id="UP000324241"/>
    </source>
</evidence>
<protein>
    <submittedName>
        <fullName evidence="2">Uncharacterized protein</fullName>
    </submittedName>
</protein>
<feature type="region of interest" description="Disordered" evidence="1">
    <location>
        <begin position="75"/>
        <end position="95"/>
    </location>
</feature>
<accession>A0A5M9M2U1</accession>
<dbReference type="RefSeq" id="XP_033420724.1">
    <property type="nucleotide sequence ID" value="XM_033566659.1"/>
</dbReference>
<dbReference type="Proteomes" id="UP000324241">
    <property type="component" value="Unassembled WGS sequence"/>
</dbReference>
<evidence type="ECO:0000256" key="1">
    <source>
        <dbReference type="SAM" id="MobiDB-lite"/>
    </source>
</evidence>